<evidence type="ECO:0008006" key="3">
    <source>
        <dbReference type="Google" id="ProtNLM"/>
    </source>
</evidence>
<keyword evidence="2" id="KW-1185">Reference proteome</keyword>
<name>A0AAV0W7B7_9HEMI</name>
<proteinExistence type="predicted"/>
<sequence>MQIIDLQNNTILKEKYNNVELSIFYSKYIDTETYPNLRNNALRMMSLFGSTYTCEHIFSRMKIVKSKTRARLTDIHLENSLRIASSQIQPNIKKLVREKHCQFSH</sequence>
<dbReference type="PANTHER" id="PTHR45913">
    <property type="entry name" value="EPM2A-INTERACTING PROTEIN 1"/>
    <property type="match status" value="1"/>
</dbReference>
<dbReference type="AlphaFoldDB" id="A0AAV0W7B7"/>
<comment type="caution">
    <text evidence="1">The sequence shown here is derived from an EMBL/GenBank/DDBJ whole genome shotgun (WGS) entry which is preliminary data.</text>
</comment>
<gene>
    <name evidence="1" type="ORF">MEUPH1_LOCUS7993</name>
</gene>
<accession>A0AAV0W7B7</accession>
<evidence type="ECO:0000313" key="2">
    <source>
        <dbReference type="Proteomes" id="UP001160148"/>
    </source>
</evidence>
<protein>
    <recommendedName>
        <fullName evidence="3">HAT C-terminal dimerisation domain-containing protein</fullName>
    </recommendedName>
</protein>
<dbReference type="Proteomes" id="UP001160148">
    <property type="component" value="Unassembled WGS sequence"/>
</dbReference>
<dbReference type="SUPFAM" id="SSF53098">
    <property type="entry name" value="Ribonuclease H-like"/>
    <property type="match status" value="1"/>
</dbReference>
<evidence type="ECO:0000313" key="1">
    <source>
        <dbReference type="EMBL" id="CAI6351667.1"/>
    </source>
</evidence>
<dbReference type="PANTHER" id="PTHR45913:SF21">
    <property type="entry name" value="DUF4371 DOMAIN-CONTAINING PROTEIN"/>
    <property type="match status" value="1"/>
</dbReference>
<reference evidence="1 2" key="1">
    <citation type="submission" date="2023-01" db="EMBL/GenBank/DDBJ databases">
        <authorList>
            <person name="Whitehead M."/>
        </authorList>
    </citation>
    <scope>NUCLEOTIDE SEQUENCE [LARGE SCALE GENOMIC DNA]</scope>
</reference>
<dbReference type="EMBL" id="CARXXK010000001">
    <property type="protein sequence ID" value="CAI6351667.1"/>
    <property type="molecule type" value="Genomic_DNA"/>
</dbReference>
<organism evidence="1 2">
    <name type="scientific">Macrosiphum euphorbiae</name>
    <name type="common">potato aphid</name>
    <dbReference type="NCBI Taxonomy" id="13131"/>
    <lineage>
        <taxon>Eukaryota</taxon>
        <taxon>Metazoa</taxon>
        <taxon>Ecdysozoa</taxon>
        <taxon>Arthropoda</taxon>
        <taxon>Hexapoda</taxon>
        <taxon>Insecta</taxon>
        <taxon>Pterygota</taxon>
        <taxon>Neoptera</taxon>
        <taxon>Paraneoptera</taxon>
        <taxon>Hemiptera</taxon>
        <taxon>Sternorrhyncha</taxon>
        <taxon>Aphidomorpha</taxon>
        <taxon>Aphidoidea</taxon>
        <taxon>Aphididae</taxon>
        <taxon>Macrosiphini</taxon>
        <taxon>Macrosiphum</taxon>
    </lineage>
</organism>
<dbReference type="InterPro" id="IPR012337">
    <property type="entry name" value="RNaseH-like_sf"/>
</dbReference>